<accession>A0A286G985</accession>
<feature type="transmembrane region" description="Helical" evidence="1">
    <location>
        <begin position="136"/>
        <end position="156"/>
    </location>
</feature>
<dbReference type="RefSeq" id="WP_097278018.1">
    <property type="nucleotide sequence ID" value="NZ_OCNJ01000002.1"/>
</dbReference>
<dbReference type="AlphaFoldDB" id="A0A286G985"/>
<evidence type="ECO:0008006" key="4">
    <source>
        <dbReference type="Google" id="ProtNLM"/>
    </source>
</evidence>
<sequence>MRAPSIAETAASLDGLRRILRLDPTGLDRFDATVDGFWTSFFVALVALPFYLLQAGVYYVNADVEVGFLRFVSMELATYALGWLAFPVVMVTVTQALDRWRHYLRYMVAYNWFQLVVAALLLPLSLLQLAGFAPDGLVALLFLMATSAFLLYGWFIAQRGLDLGAGTAAGIVILDLVLSLVINGGTDLLLKG</sequence>
<feature type="transmembrane region" description="Helical" evidence="1">
    <location>
        <begin position="163"/>
        <end position="182"/>
    </location>
</feature>
<feature type="transmembrane region" description="Helical" evidence="1">
    <location>
        <begin position="37"/>
        <end position="60"/>
    </location>
</feature>
<protein>
    <recommendedName>
        <fullName evidence="4">Yip1 domain-containing protein</fullName>
    </recommendedName>
</protein>
<dbReference type="Proteomes" id="UP000219621">
    <property type="component" value="Unassembled WGS sequence"/>
</dbReference>
<evidence type="ECO:0000256" key="1">
    <source>
        <dbReference type="SAM" id="Phobius"/>
    </source>
</evidence>
<feature type="transmembrane region" description="Helical" evidence="1">
    <location>
        <begin position="109"/>
        <end position="130"/>
    </location>
</feature>
<gene>
    <name evidence="2" type="ORF">SAMN05421508_102256</name>
</gene>
<dbReference type="EMBL" id="OCNJ01000002">
    <property type="protein sequence ID" value="SOD92081.1"/>
    <property type="molecule type" value="Genomic_DNA"/>
</dbReference>
<name>A0A286G985_9PROT</name>
<organism evidence="2 3">
    <name type="scientific">Caenispirillum bisanense</name>
    <dbReference type="NCBI Taxonomy" id="414052"/>
    <lineage>
        <taxon>Bacteria</taxon>
        <taxon>Pseudomonadati</taxon>
        <taxon>Pseudomonadota</taxon>
        <taxon>Alphaproteobacteria</taxon>
        <taxon>Rhodospirillales</taxon>
        <taxon>Novispirillaceae</taxon>
        <taxon>Caenispirillum</taxon>
    </lineage>
</organism>
<feature type="transmembrane region" description="Helical" evidence="1">
    <location>
        <begin position="80"/>
        <end position="97"/>
    </location>
</feature>
<dbReference type="OrthoDB" id="8443450at2"/>
<evidence type="ECO:0000313" key="3">
    <source>
        <dbReference type="Proteomes" id="UP000219621"/>
    </source>
</evidence>
<keyword evidence="1" id="KW-1133">Transmembrane helix</keyword>
<keyword evidence="1" id="KW-0812">Transmembrane</keyword>
<keyword evidence="3" id="KW-1185">Reference proteome</keyword>
<proteinExistence type="predicted"/>
<evidence type="ECO:0000313" key="2">
    <source>
        <dbReference type="EMBL" id="SOD92081.1"/>
    </source>
</evidence>
<reference evidence="2 3" key="1">
    <citation type="submission" date="2017-09" db="EMBL/GenBank/DDBJ databases">
        <authorList>
            <person name="Ehlers B."/>
            <person name="Leendertz F.H."/>
        </authorList>
    </citation>
    <scope>NUCLEOTIDE SEQUENCE [LARGE SCALE GENOMIC DNA]</scope>
    <source>
        <strain evidence="2 3">USBA 140</strain>
    </source>
</reference>
<keyword evidence="1" id="KW-0472">Membrane</keyword>